<dbReference type="Proteomes" id="UP000620124">
    <property type="component" value="Unassembled WGS sequence"/>
</dbReference>
<accession>A0A8H6XF25</accession>
<name>A0A8H6XF25_9AGAR</name>
<proteinExistence type="predicted"/>
<feature type="compositionally biased region" description="Low complexity" evidence="1">
    <location>
        <begin position="71"/>
        <end position="80"/>
    </location>
</feature>
<gene>
    <name evidence="2" type="ORF">MVEN_02000500</name>
</gene>
<evidence type="ECO:0000256" key="1">
    <source>
        <dbReference type="SAM" id="MobiDB-lite"/>
    </source>
</evidence>
<evidence type="ECO:0000313" key="2">
    <source>
        <dbReference type="EMBL" id="KAF7339230.1"/>
    </source>
</evidence>
<protein>
    <submittedName>
        <fullName evidence="2">Uncharacterized protein</fullName>
    </submittedName>
</protein>
<reference evidence="2" key="1">
    <citation type="submission" date="2020-05" db="EMBL/GenBank/DDBJ databases">
        <title>Mycena genomes resolve the evolution of fungal bioluminescence.</title>
        <authorList>
            <person name="Tsai I.J."/>
        </authorList>
    </citation>
    <scope>NUCLEOTIDE SEQUENCE</scope>
    <source>
        <strain evidence="2">CCC161011</strain>
    </source>
</reference>
<feature type="region of interest" description="Disordered" evidence="1">
    <location>
        <begin position="276"/>
        <end position="335"/>
    </location>
</feature>
<comment type="caution">
    <text evidence="2">The sequence shown here is derived from an EMBL/GenBank/DDBJ whole genome shotgun (WGS) entry which is preliminary data.</text>
</comment>
<evidence type="ECO:0000313" key="3">
    <source>
        <dbReference type="Proteomes" id="UP000620124"/>
    </source>
</evidence>
<feature type="compositionally biased region" description="Low complexity" evidence="1">
    <location>
        <begin position="281"/>
        <end position="294"/>
    </location>
</feature>
<feature type="compositionally biased region" description="Acidic residues" evidence="1">
    <location>
        <begin position="302"/>
        <end position="315"/>
    </location>
</feature>
<organism evidence="2 3">
    <name type="scientific">Mycena venus</name>
    <dbReference type="NCBI Taxonomy" id="2733690"/>
    <lineage>
        <taxon>Eukaryota</taxon>
        <taxon>Fungi</taxon>
        <taxon>Dikarya</taxon>
        <taxon>Basidiomycota</taxon>
        <taxon>Agaricomycotina</taxon>
        <taxon>Agaricomycetes</taxon>
        <taxon>Agaricomycetidae</taxon>
        <taxon>Agaricales</taxon>
        <taxon>Marasmiineae</taxon>
        <taxon>Mycenaceae</taxon>
        <taxon>Mycena</taxon>
    </lineage>
</organism>
<dbReference type="OrthoDB" id="3019293at2759"/>
<feature type="region of interest" description="Disordered" evidence="1">
    <location>
        <begin position="71"/>
        <end position="100"/>
    </location>
</feature>
<keyword evidence="3" id="KW-1185">Reference proteome</keyword>
<dbReference type="EMBL" id="JACAZI010000020">
    <property type="protein sequence ID" value="KAF7339230.1"/>
    <property type="molecule type" value="Genomic_DNA"/>
</dbReference>
<dbReference type="AlphaFoldDB" id="A0A8H6XF25"/>
<sequence length="335" mass="36553">MHVAVHSSNGTPPDVTWFGEQTVQCSERPCWKVYTLDAARIAELRLNFLALKAESDRLRGIQCVATMQARKAAQKQQAPPATKPARKKAREENAATGKFKGRNDVLSAAAPAPSTVICTPPSPISSSASATSTPASVMAHSMPAVAPVEDDKYDPNLFQISAAEIYTDHQLGLEFRVNVRGLDHFDFTSLNAAKIIGVVPEMGRPAAHYIWYSALEERWLRVGTAVSLRGQGSYMMLWNVSVPEDACPGLLDLVTDALHSILEEADLMTEDGQSSDFEWDVSVPSSPSPASSSPLKRKWTSDLEEEGPLEAEEDESNLKRQRVVPGSHFNPIVLD</sequence>